<dbReference type="SMART" id="SM01152">
    <property type="entry name" value="DUF167"/>
    <property type="match status" value="1"/>
</dbReference>
<dbReference type="InterPro" id="IPR003746">
    <property type="entry name" value="DUF167"/>
</dbReference>
<dbReference type="Pfam" id="PF02594">
    <property type="entry name" value="DUF167"/>
    <property type="match status" value="1"/>
</dbReference>
<comment type="similarity">
    <text evidence="1">Belongs to the UPF0235 family.</text>
</comment>
<keyword evidence="4" id="KW-1185">Reference proteome</keyword>
<evidence type="ECO:0000256" key="2">
    <source>
        <dbReference type="SAM" id="MobiDB-lite"/>
    </source>
</evidence>
<proteinExistence type="inferred from homology"/>
<sequence>MAPSKKTKSKVNTADSNQPPSNSKYPACLRAVPPSSVAISIHAKPGSKLATITDMNDEALGVQIDAPAKDGEANAALLDYISSVIGVKKRQVSISSGSKSRVKVVIVEESRAHPNVAAEVLRDRETSKEEEEKSGTDMLKGLTNTKCQARFVVNKSLCMKDTHVLLDPKTAMPEHRASALESKNFKDLESPSLPHTLSLSCLCFASSGASGDVVVL</sequence>
<evidence type="ECO:0000313" key="4">
    <source>
        <dbReference type="Proteomes" id="UP001293254"/>
    </source>
</evidence>
<dbReference type="Proteomes" id="UP001293254">
    <property type="component" value="Unassembled WGS sequence"/>
</dbReference>
<dbReference type="HAMAP" id="MF_00634">
    <property type="entry name" value="UPF0235"/>
    <property type="match status" value="1"/>
</dbReference>
<dbReference type="PANTHER" id="PTHR47817">
    <property type="entry name" value="OS04G0686300 PROTEIN"/>
    <property type="match status" value="1"/>
</dbReference>
<evidence type="ECO:0000256" key="1">
    <source>
        <dbReference type="ARBA" id="ARBA00010364"/>
    </source>
</evidence>
<dbReference type="SUPFAM" id="SSF69786">
    <property type="entry name" value="YggU-like"/>
    <property type="match status" value="1"/>
</dbReference>
<comment type="caution">
    <text evidence="3">The sequence shown here is derived from an EMBL/GenBank/DDBJ whole genome shotgun (WGS) entry which is preliminary data.</text>
</comment>
<feature type="region of interest" description="Disordered" evidence="2">
    <location>
        <begin position="1"/>
        <end position="26"/>
    </location>
</feature>
<dbReference type="AlphaFoldDB" id="A0AAE1XSG2"/>
<evidence type="ECO:0000313" key="3">
    <source>
        <dbReference type="EMBL" id="KAK4416757.1"/>
    </source>
</evidence>
<dbReference type="InterPro" id="IPR036591">
    <property type="entry name" value="YggU-like_sf"/>
</dbReference>
<reference evidence="3" key="1">
    <citation type="submission" date="2020-06" db="EMBL/GenBank/DDBJ databases">
        <authorList>
            <person name="Li T."/>
            <person name="Hu X."/>
            <person name="Zhang T."/>
            <person name="Song X."/>
            <person name="Zhang H."/>
            <person name="Dai N."/>
            <person name="Sheng W."/>
            <person name="Hou X."/>
            <person name="Wei L."/>
        </authorList>
    </citation>
    <scope>NUCLEOTIDE SEQUENCE</scope>
    <source>
        <strain evidence="3">3651</strain>
        <tissue evidence="3">Leaf</tissue>
    </source>
</reference>
<protein>
    <submittedName>
        <fullName evidence="3">Uncharacterized protein</fullName>
    </submittedName>
</protein>
<name>A0AAE1XSG2_9LAMI</name>
<dbReference type="Gene3D" id="3.30.1200.10">
    <property type="entry name" value="YggU-like"/>
    <property type="match status" value="1"/>
</dbReference>
<dbReference type="PANTHER" id="PTHR47817:SF2">
    <property type="entry name" value="OS04G0686300 PROTEIN"/>
    <property type="match status" value="1"/>
</dbReference>
<accession>A0AAE1XSG2</accession>
<dbReference type="EMBL" id="JACGWO010000010">
    <property type="protein sequence ID" value="KAK4416757.1"/>
    <property type="molecule type" value="Genomic_DNA"/>
</dbReference>
<reference evidence="3" key="2">
    <citation type="journal article" date="2024" name="Plant">
        <title>Genomic evolution and insights into agronomic trait innovations of Sesamum species.</title>
        <authorList>
            <person name="Miao H."/>
            <person name="Wang L."/>
            <person name="Qu L."/>
            <person name="Liu H."/>
            <person name="Sun Y."/>
            <person name="Le M."/>
            <person name="Wang Q."/>
            <person name="Wei S."/>
            <person name="Zheng Y."/>
            <person name="Lin W."/>
            <person name="Duan Y."/>
            <person name="Cao H."/>
            <person name="Xiong S."/>
            <person name="Wang X."/>
            <person name="Wei L."/>
            <person name="Li C."/>
            <person name="Ma Q."/>
            <person name="Ju M."/>
            <person name="Zhao R."/>
            <person name="Li G."/>
            <person name="Mu C."/>
            <person name="Tian Q."/>
            <person name="Mei H."/>
            <person name="Zhang T."/>
            <person name="Gao T."/>
            <person name="Zhang H."/>
        </authorList>
    </citation>
    <scope>NUCLEOTIDE SEQUENCE</scope>
    <source>
        <strain evidence="3">3651</strain>
    </source>
</reference>
<gene>
    <name evidence="3" type="ORF">Salat_2501200</name>
</gene>
<organism evidence="3 4">
    <name type="scientific">Sesamum alatum</name>
    <dbReference type="NCBI Taxonomy" id="300844"/>
    <lineage>
        <taxon>Eukaryota</taxon>
        <taxon>Viridiplantae</taxon>
        <taxon>Streptophyta</taxon>
        <taxon>Embryophyta</taxon>
        <taxon>Tracheophyta</taxon>
        <taxon>Spermatophyta</taxon>
        <taxon>Magnoliopsida</taxon>
        <taxon>eudicotyledons</taxon>
        <taxon>Gunneridae</taxon>
        <taxon>Pentapetalae</taxon>
        <taxon>asterids</taxon>
        <taxon>lamiids</taxon>
        <taxon>Lamiales</taxon>
        <taxon>Pedaliaceae</taxon>
        <taxon>Sesamum</taxon>
    </lineage>
</organism>
<feature type="compositionally biased region" description="Polar residues" evidence="2">
    <location>
        <begin position="10"/>
        <end position="24"/>
    </location>
</feature>
<dbReference type="NCBIfam" id="TIGR00251">
    <property type="entry name" value="DUF167 family protein"/>
    <property type="match status" value="1"/>
</dbReference>